<accession>A0A3M0G254</accession>
<dbReference type="Pfam" id="PF02585">
    <property type="entry name" value="PIG-L"/>
    <property type="match status" value="1"/>
</dbReference>
<gene>
    <name evidence="2" type="ORF">D9543_08135</name>
</gene>
<organism evidence="2 3">
    <name type="scientific">Corynebacterium macginleyi</name>
    <dbReference type="NCBI Taxonomy" id="38290"/>
    <lineage>
        <taxon>Bacteria</taxon>
        <taxon>Bacillati</taxon>
        <taxon>Actinomycetota</taxon>
        <taxon>Actinomycetes</taxon>
        <taxon>Mycobacteriales</taxon>
        <taxon>Corynebacteriaceae</taxon>
        <taxon>Corynebacterium</taxon>
    </lineage>
</organism>
<comment type="caution">
    <text evidence="2">The sequence shown here is derived from an EMBL/GenBank/DDBJ whole genome shotgun (WGS) entry which is preliminary data.</text>
</comment>
<proteinExistence type="predicted"/>
<sequence length="289" mass="30767">MRAKDLVGYRVAAVHAHPDDETLFTGGTLATLAARGAQVTVITLTLGEEGEVIGAPYQGLAEHDQLGGFRAPELACALSLLGVEGIQLGGFGHFRDSGMVGSPSHDNPRALVNRVDEAVDLLRVELERLQPHAILTYGPDGGYGHPDHVAVHRVVEKAASASTRIWWAIFDRAANYAGLDTLEAPAGWRQPDAAYLDNFTTADADLTFTLDDAALDAKRAAMRAHATQIWLADGTISATNPEAAVAALREPLAVPGAYCLSNRLLMPLLRAEYFQLGRGEGARELLGGL</sequence>
<dbReference type="GO" id="GO:0016811">
    <property type="term" value="F:hydrolase activity, acting on carbon-nitrogen (but not peptide) bonds, in linear amides"/>
    <property type="evidence" value="ECO:0007669"/>
    <property type="project" value="TreeGrafter"/>
</dbReference>
<dbReference type="SUPFAM" id="SSF102588">
    <property type="entry name" value="LmbE-like"/>
    <property type="match status" value="1"/>
</dbReference>
<dbReference type="InterPro" id="IPR024078">
    <property type="entry name" value="LmbE-like_dom_sf"/>
</dbReference>
<dbReference type="EMBL" id="REGC01000010">
    <property type="protein sequence ID" value="RMB58658.1"/>
    <property type="molecule type" value="Genomic_DNA"/>
</dbReference>
<dbReference type="AlphaFoldDB" id="A0A3M0G254"/>
<dbReference type="GO" id="GO:0016137">
    <property type="term" value="P:glycoside metabolic process"/>
    <property type="evidence" value="ECO:0007669"/>
    <property type="project" value="UniProtKB-ARBA"/>
</dbReference>
<keyword evidence="1" id="KW-0862">Zinc</keyword>
<evidence type="ECO:0000313" key="3">
    <source>
        <dbReference type="Proteomes" id="UP000270649"/>
    </source>
</evidence>
<name>A0A3M0G254_9CORY</name>
<dbReference type="Gene3D" id="3.40.50.10320">
    <property type="entry name" value="LmbE-like"/>
    <property type="match status" value="1"/>
</dbReference>
<evidence type="ECO:0000256" key="1">
    <source>
        <dbReference type="ARBA" id="ARBA00022833"/>
    </source>
</evidence>
<dbReference type="RefSeq" id="WP_121927963.1">
    <property type="nucleotide sequence ID" value="NZ_CP068291.1"/>
</dbReference>
<reference evidence="2 3" key="1">
    <citation type="submission" date="2018-10" db="EMBL/GenBank/DDBJ databases">
        <title>Corynebacterium macginleyi genome sequencing and assembly of the type strain and two clinical samples.</title>
        <authorList>
            <person name="Bernier A.-M."/>
            <person name="Bernard K."/>
        </authorList>
    </citation>
    <scope>NUCLEOTIDE SEQUENCE [LARGE SCALE GENOMIC DNA]</scope>
    <source>
        <strain evidence="2 3">NML 120205</strain>
    </source>
</reference>
<dbReference type="PANTHER" id="PTHR12993">
    <property type="entry name" value="N-ACETYLGLUCOSAMINYL-PHOSPHATIDYLINOSITOL DE-N-ACETYLASE-RELATED"/>
    <property type="match status" value="1"/>
</dbReference>
<dbReference type="Proteomes" id="UP000270649">
    <property type="component" value="Unassembled WGS sequence"/>
</dbReference>
<protein>
    <submittedName>
        <fullName evidence="2">N-acetyl-1-D-myo-inositol-2-amino-2-deoxy-alpha-D-glucopyranoside deacetylase</fullName>
    </submittedName>
</protein>
<evidence type="ECO:0000313" key="2">
    <source>
        <dbReference type="EMBL" id="RMB58658.1"/>
    </source>
</evidence>
<dbReference type="InterPro" id="IPR003737">
    <property type="entry name" value="GlcNAc_PI_deacetylase-related"/>
</dbReference>
<dbReference type="PANTHER" id="PTHR12993:SF26">
    <property type="entry name" value="1D-MYO-INOSITOL 2-ACETAMIDO-2-DEOXY-ALPHA-D-GLUCOPYRANOSIDE DEACETYLASE"/>
    <property type="match status" value="1"/>
</dbReference>